<dbReference type="GO" id="GO:0051536">
    <property type="term" value="F:iron-sulfur cluster binding"/>
    <property type="evidence" value="ECO:0000318"/>
    <property type="project" value="GO_Central"/>
</dbReference>
<dbReference type="GO" id="GO:0016226">
    <property type="term" value="P:iron-sulfur cluster assembly"/>
    <property type="evidence" value="ECO:0000318"/>
    <property type="project" value="GO_Central"/>
</dbReference>
<reference evidence="2 3" key="2">
    <citation type="journal article" date="2009" name="PLoS ONE">
        <title>An integrated genetic and cytogenetic map of the cucumber genome.</title>
        <authorList>
            <person name="Ren Y."/>
            <person name="Zhang Z."/>
            <person name="Liu J."/>
            <person name="Staub J.E."/>
            <person name="Han Y."/>
            <person name="Cheng Z."/>
            <person name="Li X."/>
            <person name="Lu J."/>
            <person name="Miao H."/>
            <person name="Kang H."/>
            <person name="Xie B."/>
            <person name="Gu X."/>
            <person name="Wang X."/>
            <person name="Du Y."/>
            <person name="Jin W."/>
            <person name="Huang S."/>
        </authorList>
    </citation>
    <scope>NUCLEOTIDE SEQUENCE [LARGE SCALE GENOMIC DNA]</scope>
    <source>
        <strain evidence="3">cv. 9930</strain>
    </source>
</reference>
<feature type="region of interest" description="Disordered" evidence="1">
    <location>
        <begin position="1"/>
        <end position="72"/>
    </location>
</feature>
<organism evidence="2 3">
    <name type="scientific">Cucumis sativus</name>
    <name type="common">Cucumber</name>
    <dbReference type="NCBI Taxonomy" id="3659"/>
    <lineage>
        <taxon>Eukaryota</taxon>
        <taxon>Viridiplantae</taxon>
        <taxon>Streptophyta</taxon>
        <taxon>Embryophyta</taxon>
        <taxon>Tracheophyta</taxon>
        <taxon>Spermatophyta</taxon>
        <taxon>Magnoliopsida</taxon>
        <taxon>eudicotyledons</taxon>
        <taxon>Gunneridae</taxon>
        <taxon>Pentapetalae</taxon>
        <taxon>rosids</taxon>
        <taxon>fabids</taxon>
        <taxon>Cucurbitales</taxon>
        <taxon>Cucurbitaceae</taxon>
        <taxon>Benincaseae</taxon>
        <taxon>Cucumis</taxon>
    </lineage>
</organism>
<gene>
    <name evidence="2" type="ORF">Csa_4G540130</name>
</gene>
<name>A0A0A0KZC4_CUCSA</name>
<reference evidence="2 3" key="3">
    <citation type="journal article" date="2010" name="BMC Genomics">
        <title>Transcriptome sequencing and comparative analysis of cucumber flowers with different sex types.</title>
        <authorList>
            <person name="Guo S."/>
            <person name="Zheng Y."/>
            <person name="Joung J.G."/>
            <person name="Liu S."/>
            <person name="Zhang Z."/>
            <person name="Crasta O.R."/>
            <person name="Sobral B.W."/>
            <person name="Xu Y."/>
            <person name="Huang S."/>
            <person name="Fei Z."/>
        </authorList>
    </citation>
    <scope>NUCLEOTIDE SEQUENCE [LARGE SCALE GENOMIC DNA]</scope>
    <source>
        <strain evidence="3">cv. 9930</strain>
    </source>
</reference>
<evidence type="ECO:0000256" key="1">
    <source>
        <dbReference type="SAM" id="MobiDB-lite"/>
    </source>
</evidence>
<evidence type="ECO:0000313" key="3">
    <source>
        <dbReference type="Proteomes" id="UP000029981"/>
    </source>
</evidence>
<reference evidence="2 3" key="1">
    <citation type="journal article" date="2009" name="Nat. Genet.">
        <title>The genome of the cucumber, Cucumis sativus L.</title>
        <authorList>
            <person name="Huang S."/>
            <person name="Li R."/>
            <person name="Zhang Z."/>
            <person name="Li L."/>
            <person name="Gu X."/>
            <person name="Fan W."/>
            <person name="Lucas W.J."/>
            <person name="Wang X."/>
            <person name="Xie B."/>
            <person name="Ni P."/>
            <person name="Ren Y."/>
            <person name="Zhu H."/>
            <person name="Li J."/>
            <person name="Lin K."/>
            <person name="Jin W."/>
            <person name="Fei Z."/>
            <person name="Li G."/>
            <person name="Staub J."/>
            <person name="Kilian A."/>
            <person name="van der Vossen E.A."/>
            <person name="Wu Y."/>
            <person name="Guo J."/>
            <person name="He J."/>
            <person name="Jia Z."/>
            <person name="Ren Y."/>
            <person name="Tian G."/>
            <person name="Lu Y."/>
            <person name="Ruan J."/>
            <person name="Qian W."/>
            <person name="Wang M."/>
            <person name="Huang Q."/>
            <person name="Li B."/>
            <person name="Xuan Z."/>
            <person name="Cao J."/>
            <person name="Asan"/>
            <person name="Wu Z."/>
            <person name="Zhang J."/>
            <person name="Cai Q."/>
            <person name="Bai Y."/>
            <person name="Zhao B."/>
            <person name="Han Y."/>
            <person name="Li Y."/>
            <person name="Li X."/>
            <person name="Wang S."/>
            <person name="Shi Q."/>
            <person name="Liu S."/>
            <person name="Cho W.K."/>
            <person name="Kim J.Y."/>
            <person name="Xu Y."/>
            <person name="Heller-Uszynska K."/>
            <person name="Miao H."/>
            <person name="Cheng Z."/>
            <person name="Zhang S."/>
            <person name="Wu J."/>
            <person name="Yang Y."/>
            <person name="Kang H."/>
            <person name="Li M."/>
            <person name="Liang H."/>
            <person name="Ren X."/>
            <person name="Shi Z."/>
            <person name="Wen M."/>
            <person name="Jian M."/>
            <person name="Yang H."/>
            <person name="Zhang G."/>
            <person name="Yang Z."/>
            <person name="Chen R."/>
            <person name="Liu S."/>
            <person name="Li J."/>
            <person name="Ma L."/>
            <person name="Liu H."/>
            <person name="Zhou Y."/>
            <person name="Zhao J."/>
            <person name="Fang X."/>
            <person name="Li G."/>
            <person name="Fang L."/>
            <person name="Li Y."/>
            <person name="Liu D."/>
            <person name="Zheng H."/>
            <person name="Zhang Y."/>
            <person name="Qin N."/>
            <person name="Li Z."/>
            <person name="Yang G."/>
            <person name="Yang S."/>
            <person name="Bolund L."/>
            <person name="Kristiansen K."/>
            <person name="Zheng H."/>
            <person name="Li S."/>
            <person name="Zhang X."/>
            <person name="Yang H."/>
            <person name="Wang J."/>
            <person name="Sun R."/>
            <person name="Zhang B."/>
            <person name="Jiang S."/>
            <person name="Wang J."/>
            <person name="Du Y."/>
            <person name="Li S."/>
        </authorList>
    </citation>
    <scope>NUCLEOTIDE SEQUENCE [LARGE SCALE GENOMIC DNA]</scope>
    <source>
        <strain evidence="3">cv. 9930</strain>
    </source>
</reference>
<dbReference type="Gramene" id="KGN54848">
    <property type="protein sequence ID" value="KGN54848"/>
    <property type="gene ID" value="Csa_4G540130"/>
</dbReference>
<sequence length="163" mass="17062">MSASESNAAAQSLSSVRLPHSSLATASKPSLSLSLYLSPSRRSGRVPCEDSHRTASSRAPPSPVTVHPSIDAGSRCKSSEFLVFGKDIKFTKSSSALKKKTQLMENSEIPENANENCPGPESESAGKSDACQGCPNQSICATAPKGPDPGSLCLVNLFAFCFL</sequence>
<dbReference type="AlphaFoldDB" id="A0A0A0KZC4"/>
<proteinExistence type="predicted"/>
<dbReference type="EMBL" id="CM002925">
    <property type="protein sequence ID" value="KGN54848.1"/>
    <property type="molecule type" value="Genomic_DNA"/>
</dbReference>
<reference evidence="2 3" key="4">
    <citation type="journal article" date="2011" name="BMC Genomics">
        <title>RNA-Seq improves annotation of protein-coding genes in the cucumber genome.</title>
        <authorList>
            <person name="Li Z."/>
            <person name="Zhang Z."/>
            <person name="Yan P."/>
            <person name="Huang S."/>
            <person name="Fei Z."/>
            <person name="Lin K."/>
        </authorList>
    </citation>
    <scope>NUCLEOTIDE SEQUENCE [LARGE SCALE GENOMIC DNA]</scope>
    <source>
        <strain evidence="3">cv. 9930</strain>
    </source>
</reference>
<dbReference type="Proteomes" id="UP000029981">
    <property type="component" value="Chromosome 4"/>
</dbReference>
<protein>
    <submittedName>
        <fullName evidence="2">Uncharacterized protein</fullName>
    </submittedName>
</protein>
<keyword evidence="3" id="KW-1185">Reference proteome</keyword>
<feature type="region of interest" description="Disordered" evidence="1">
    <location>
        <begin position="97"/>
        <end position="123"/>
    </location>
</feature>
<accession>A0A0A0KZC4</accession>
<dbReference type="STRING" id="3659.A0A0A0KZC4"/>
<dbReference type="GO" id="GO:0005829">
    <property type="term" value="C:cytosol"/>
    <property type="evidence" value="ECO:0000318"/>
    <property type="project" value="GO_Central"/>
</dbReference>
<feature type="compositionally biased region" description="Polar residues" evidence="1">
    <location>
        <begin position="1"/>
        <end position="15"/>
    </location>
</feature>
<evidence type="ECO:0000313" key="2">
    <source>
        <dbReference type="EMBL" id="KGN54848.1"/>
    </source>
</evidence>
<feature type="compositionally biased region" description="Low complexity" evidence="1">
    <location>
        <begin position="27"/>
        <end position="41"/>
    </location>
</feature>